<evidence type="ECO:0000313" key="1">
    <source>
        <dbReference type="EMBL" id="QGY47491.1"/>
    </source>
</evidence>
<keyword evidence="2" id="KW-1185">Reference proteome</keyword>
<evidence type="ECO:0000313" key="2">
    <source>
        <dbReference type="Proteomes" id="UP000428260"/>
    </source>
</evidence>
<organism evidence="1 2">
    <name type="scientific">Maribellus comscasis</name>
    <dbReference type="NCBI Taxonomy" id="2681766"/>
    <lineage>
        <taxon>Bacteria</taxon>
        <taxon>Pseudomonadati</taxon>
        <taxon>Bacteroidota</taxon>
        <taxon>Bacteroidia</taxon>
        <taxon>Marinilabiliales</taxon>
        <taxon>Prolixibacteraceae</taxon>
        <taxon>Maribellus</taxon>
    </lineage>
</organism>
<dbReference type="RefSeq" id="WP_158871426.1">
    <property type="nucleotide sequence ID" value="NZ_CP046401.1"/>
</dbReference>
<dbReference type="AlphaFoldDB" id="A0A6I6JY73"/>
<dbReference type="KEGG" id="mcos:GM418_28615"/>
<sequence length="286" mass="33220">MKTVISFDLHADMGFLKKPDINEKVYLTYNMLHKPCVLGILGAIVGLQGFTKNKEFPNYYKKLKSIPIGIKPIGSYCDNGNFSKIVIKYNNATCFANKGIEGNPNVQAILNIAEQTLIRPAYRIFLLLDLEKENEQTLYNRIRQQEASFIPYLGKNDYSAWWYKEDVKTDDGAILFQGVKEYNILQDEFKDNYKIETVFVKQKPVVESVVEEGEEDDFSDNFQISDFGTYVYFEKLPLKYNEQLYQYDYADFALTDSKLKVGSLPTENLYHIQEQDSRQRFVVQLN</sequence>
<protein>
    <submittedName>
        <fullName evidence="1">Type I-B CRISPR-associated protein Cas5</fullName>
    </submittedName>
</protein>
<accession>A0A6I6JY73</accession>
<dbReference type="EMBL" id="CP046401">
    <property type="protein sequence ID" value="QGY47491.1"/>
    <property type="molecule type" value="Genomic_DNA"/>
</dbReference>
<proteinExistence type="predicted"/>
<dbReference type="Proteomes" id="UP000428260">
    <property type="component" value="Chromosome"/>
</dbReference>
<reference evidence="1 2" key="1">
    <citation type="submission" date="2019-11" db="EMBL/GenBank/DDBJ databases">
        <authorList>
            <person name="Zheng R.K."/>
            <person name="Sun C.M."/>
        </authorList>
    </citation>
    <scope>NUCLEOTIDE SEQUENCE [LARGE SCALE GENOMIC DNA]</scope>
    <source>
        <strain evidence="1 2">WC007</strain>
    </source>
</reference>
<name>A0A6I6JY73_9BACT</name>
<gene>
    <name evidence="1" type="ORF">GM418_28615</name>
</gene>